<reference evidence="2" key="5">
    <citation type="submission" date="2018-04" db="UniProtKB">
        <authorList>
            <consortium name="EnsemblFungi"/>
        </authorList>
    </citation>
    <scope>IDENTIFICATION</scope>
    <source>
        <strain evidence="2">R3-111a-1</strain>
    </source>
</reference>
<dbReference type="EnsemblFungi" id="EJT68018">
    <property type="protein sequence ID" value="EJT68018"/>
    <property type="gene ID" value="GGTG_14404"/>
</dbReference>
<dbReference type="Proteomes" id="UP000006039">
    <property type="component" value="Unassembled WGS sequence"/>
</dbReference>
<dbReference type="GeneID" id="20354862"/>
<proteinExistence type="predicted"/>
<reference evidence="1" key="2">
    <citation type="submission" date="2010-07" db="EMBL/GenBank/DDBJ databases">
        <authorList>
            <consortium name="The Broad Institute Genome Sequencing Platform"/>
            <consortium name="Broad Institute Genome Sequencing Center for Infectious Disease"/>
            <person name="Ma L.-J."/>
            <person name="Dead R."/>
            <person name="Young S."/>
            <person name="Zeng Q."/>
            <person name="Koehrsen M."/>
            <person name="Alvarado L."/>
            <person name="Berlin A."/>
            <person name="Chapman S.B."/>
            <person name="Chen Z."/>
            <person name="Freedman E."/>
            <person name="Gellesch M."/>
            <person name="Goldberg J."/>
            <person name="Griggs A."/>
            <person name="Gujja S."/>
            <person name="Heilman E.R."/>
            <person name="Heiman D."/>
            <person name="Hepburn T."/>
            <person name="Howarth C."/>
            <person name="Jen D."/>
            <person name="Larson L."/>
            <person name="Mehta T."/>
            <person name="Neiman D."/>
            <person name="Pearson M."/>
            <person name="Roberts A."/>
            <person name="Saif S."/>
            <person name="Shea T."/>
            <person name="Shenoy N."/>
            <person name="Sisk P."/>
            <person name="Stolte C."/>
            <person name="Sykes S."/>
            <person name="Walk T."/>
            <person name="White J."/>
            <person name="Yandava C."/>
            <person name="Haas B."/>
            <person name="Nusbaum C."/>
            <person name="Birren B."/>
        </authorList>
    </citation>
    <scope>NUCLEOTIDE SEQUENCE</scope>
    <source>
        <strain evidence="1">R3-111a-1</strain>
    </source>
</reference>
<reference evidence="1" key="3">
    <citation type="submission" date="2010-09" db="EMBL/GenBank/DDBJ databases">
        <title>Annotation of Gaeumannomyces graminis var. tritici R3-111a-1.</title>
        <authorList>
            <consortium name="The Broad Institute Genome Sequencing Platform"/>
            <person name="Ma L.-J."/>
            <person name="Dead R."/>
            <person name="Young S.K."/>
            <person name="Zeng Q."/>
            <person name="Gargeya S."/>
            <person name="Fitzgerald M."/>
            <person name="Haas B."/>
            <person name="Abouelleil A."/>
            <person name="Alvarado L."/>
            <person name="Arachchi H.M."/>
            <person name="Berlin A."/>
            <person name="Brown A."/>
            <person name="Chapman S.B."/>
            <person name="Chen Z."/>
            <person name="Dunbar C."/>
            <person name="Freedman E."/>
            <person name="Gearin G."/>
            <person name="Gellesch M."/>
            <person name="Goldberg J."/>
            <person name="Griggs A."/>
            <person name="Gujja S."/>
            <person name="Heiman D."/>
            <person name="Howarth C."/>
            <person name="Larson L."/>
            <person name="Lui A."/>
            <person name="MacDonald P.J.P."/>
            <person name="Mehta T."/>
            <person name="Montmayeur A."/>
            <person name="Murphy C."/>
            <person name="Neiman D."/>
            <person name="Pearson M."/>
            <person name="Priest M."/>
            <person name="Roberts A."/>
            <person name="Saif S."/>
            <person name="Shea T."/>
            <person name="Shenoy N."/>
            <person name="Sisk P."/>
            <person name="Stolte C."/>
            <person name="Sykes S."/>
            <person name="Yandava C."/>
            <person name="Wortman J."/>
            <person name="Nusbaum C."/>
            <person name="Birren B."/>
        </authorList>
    </citation>
    <scope>NUCLEOTIDE SEQUENCE</scope>
    <source>
        <strain evidence="1">R3-111a-1</strain>
    </source>
</reference>
<dbReference type="HOGENOM" id="CLU_2776078_0_0_1"/>
<reference evidence="2" key="4">
    <citation type="journal article" date="2015" name="G3 (Bethesda)">
        <title>Genome sequences of three phytopathogenic species of the Magnaporthaceae family of fungi.</title>
        <authorList>
            <person name="Okagaki L.H."/>
            <person name="Nunes C.C."/>
            <person name="Sailsbery J."/>
            <person name="Clay B."/>
            <person name="Brown D."/>
            <person name="John T."/>
            <person name="Oh Y."/>
            <person name="Young N."/>
            <person name="Fitzgerald M."/>
            <person name="Haas B.J."/>
            <person name="Zeng Q."/>
            <person name="Young S."/>
            <person name="Adiconis X."/>
            <person name="Fan L."/>
            <person name="Levin J.Z."/>
            <person name="Mitchell T.K."/>
            <person name="Okubara P.A."/>
            <person name="Farman M.L."/>
            <person name="Kohn L.M."/>
            <person name="Birren B."/>
            <person name="Ma L.-J."/>
            <person name="Dean R.A."/>
        </authorList>
    </citation>
    <scope>NUCLEOTIDE SEQUENCE</scope>
    <source>
        <strain evidence="2">R3-111a-1</strain>
    </source>
</reference>
<evidence type="ECO:0000313" key="2">
    <source>
        <dbReference type="EnsemblFungi" id="EJT68018"/>
    </source>
</evidence>
<dbReference type="EMBL" id="GL385765">
    <property type="protein sequence ID" value="EJT68018.1"/>
    <property type="molecule type" value="Genomic_DNA"/>
</dbReference>
<accession>J3PLD8</accession>
<keyword evidence="3" id="KW-1185">Reference proteome</keyword>
<gene>
    <name evidence="2" type="primary">20354862</name>
    <name evidence="1" type="ORF">GGTG_14404</name>
</gene>
<organism evidence="1">
    <name type="scientific">Gaeumannomyces tritici (strain R3-111a-1)</name>
    <name type="common">Wheat and barley take-all root rot fungus</name>
    <name type="synonym">Gaeumannomyces graminis var. tritici</name>
    <dbReference type="NCBI Taxonomy" id="644352"/>
    <lineage>
        <taxon>Eukaryota</taxon>
        <taxon>Fungi</taxon>
        <taxon>Dikarya</taxon>
        <taxon>Ascomycota</taxon>
        <taxon>Pezizomycotina</taxon>
        <taxon>Sordariomycetes</taxon>
        <taxon>Sordariomycetidae</taxon>
        <taxon>Magnaporthales</taxon>
        <taxon>Magnaporthaceae</taxon>
        <taxon>Gaeumannomyces</taxon>
    </lineage>
</organism>
<dbReference type="RefSeq" id="XP_009230594.1">
    <property type="nucleotide sequence ID" value="XM_009232330.1"/>
</dbReference>
<reference evidence="3" key="1">
    <citation type="submission" date="2010-07" db="EMBL/GenBank/DDBJ databases">
        <title>The genome sequence of Gaeumannomyces graminis var. tritici strain R3-111a-1.</title>
        <authorList>
            <consortium name="The Broad Institute Genome Sequencing Platform"/>
            <person name="Ma L.-J."/>
            <person name="Dead R."/>
            <person name="Young S."/>
            <person name="Zeng Q."/>
            <person name="Koehrsen M."/>
            <person name="Alvarado L."/>
            <person name="Berlin A."/>
            <person name="Chapman S.B."/>
            <person name="Chen Z."/>
            <person name="Freedman E."/>
            <person name="Gellesch M."/>
            <person name="Goldberg J."/>
            <person name="Griggs A."/>
            <person name="Gujja S."/>
            <person name="Heilman E.R."/>
            <person name="Heiman D."/>
            <person name="Hepburn T."/>
            <person name="Howarth C."/>
            <person name="Jen D."/>
            <person name="Larson L."/>
            <person name="Mehta T."/>
            <person name="Neiman D."/>
            <person name="Pearson M."/>
            <person name="Roberts A."/>
            <person name="Saif S."/>
            <person name="Shea T."/>
            <person name="Shenoy N."/>
            <person name="Sisk P."/>
            <person name="Stolte C."/>
            <person name="Sykes S."/>
            <person name="Walk T."/>
            <person name="White J."/>
            <person name="Yandava C."/>
            <person name="Haas B."/>
            <person name="Nusbaum C."/>
            <person name="Birren B."/>
        </authorList>
    </citation>
    <scope>NUCLEOTIDE SEQUENCE [LARGE SCALE GENOMIC DNA]</scope>
    <source>
        <strain evidence="3">R3-111a-1</strain>
    </source>
</reference>
<dbReference type="VEuPathDB" id="FungiDB:GGTG_14404"/>
<dbReference type="AlphaFoldDB" id="J3PLD8"/>
<name>J3PLD8_GAET3</name>
<sequence length="69" mass="7654">MASEHPTTALAPSYRIAGMELFHIEADMASLLNDMSDEDLHSFAESQEDPASDEQIELYIYACFLVSKG</sequence>
<evidence type="ECO:0000313" key="1">
    <source>
        <dbReference type="EMBL" id="EJT68018.1"/>
    </source>
</evidence>
<protein>
    <submittedName>
        <fullName evidence="1 2">Uncharacterized protein</fullName>
    </submittedName>
</protein>
<dbReference type="OrthoDB" id="5409356at2759"/>
<evidence type="ECO:0000313" key="3">
    <source>
        <dbReference type="Proteomes" id="UP000006039"/>
    </source>
</evidence>